<dbReference type="PANTHER" id="PTHR34142">
    <property type="entry name" value="ENDO-BETA-1,4-GLUCANASE A"/>
    <property type="match status" value="1"/>
</dbReference>
<name>A0ABY1P2Y8_9BACT</name>
<comment type="similarity">
    <text evidence="3">Belongs to the glycosyl hydrolase 5 (cellulase A) family.</text>
</comment>
<dbReference type="PROSITE" id="PS51257">
    <property type="entry name" value="PROKAR_LIPOPROTEIN"/>
    <property type="match status" value="1"/>
</dbReference>
<feature type="domain" description="Glycoside hydrolase family 5" evidence="5">
    <location>
        <begin position="53"/>
        <end position="294"/>
    </location>
</feature>
<dbReference type="EMBL" id="FXUA01000004">
    <property type="protein sequence ID" value="SMP24716.1"/>
    <property type="molecule type" value="Genomic_DNA"/>
</dbReference>
<comment type="caution">
    <text evidence="6">The sequence shown here is derived from an EMBL/GenBank/DDBJ whole genome shotgun (WGS) entry which is preliminary data.</text>
</comment>
<dbReference type="SUPFAM" id="SSF51445">
    <property type="entry name" value="(Trans)glycosidases"/>
    <property type="match status" value="1"/>
</dbReference>
<evidence type="ECO:0000313" key="7">
    <source>
        <dbReference type="Proteomes" id="UP001157915"/>
    </source>
</evidence>
<dbReference type="RefSeq" id="WP_283413228.1">
    <property type="nucleotide sequence ID" value="NZ_FXUA01000004.1"/>
</dbReference>
<dbReference type="PROSITE" id="PS00659">
    <property type="entry name" value="GLYCOSYL_HYDROL_F5"/>
    <property type="match status" value="1"/>
</dbReference>
<accession>A0ABY1P2Y8</accession>
<keyword evidence="4" id="KW-0732">Signal</keyword>
<organism evidence="6 7">
    <name type="scientific">Algoriphagus winogradskyi</name>
    <dbReference type="NCBI Taxonomy" id="237017"/>
    <lineage>
        <taxon>Bacteria</taxon>
        <taxon>Pseudomonadati</taxon>
        <taxon>Bacteroidota</taxon>
        <taxon>Cytophagia</taxon>
        <taxon>Cytophagales</taxon>
        <taxon>Cyclobacteriaceae</taxon>
        <taxon>Algoriphagus</taxon>
    </lineage>
</organism>
<keyword evidence="7" id="KW-1185">Reference proteome</keyword>
<keyword evidence="2 3" id="KW-0326">Glycosidase</keyword>
<dbReference type="Gene3D" id="3.20.20.80">
    <property type="entry name" value="Glycosidases"/>
    <property type="match status" value="1"/>
</dbReference>
<feature type="chain" id="PRO_5046013707" evidence="4">
    <location>
        <begin position="21"/>
        <end position="332"/>
    </location>
</feature>
<dbReference type="InterPro" id="IPR001547">
    <property type="entry name" value="Glyco_hydro_5"/>
</dbReference>
<dbReference type="Proteomes" id="UP001157915">
    <property type="component" value="Unassembled WGS sequence"/>
</dbReference>
<evidence type="ECO:0000259" key="5">
    <source>
        <dbReference type="Pfam" id="PF00150"/>
    </source>
</evidence>
<protein>
    <submittedName>
        <fullName evidence="6">Endoglucanase</fullName>
    </submittedName>
</protein>
<dbReference type="Pfam" id="PF00150">
    <property type="entry name" value="Cellulase"/>
    <property type="match status" value="1"/>
</dbReference>
<reference evidence="6 7" key="1">
    <citation type="submission" date="2017-05" db="EMBL/GenBank/DDBJ databases">
        <authorList>
            <person name="Varghese N."/>
            <person name="Submissions S."/>
        </authorList>
    </citation>
    <scope>NUCLEOTIDE SEQUENCE [LARGE SCALE GENOMIC DNA]</scope>
    <source>
        <strain evidence="6 7">DSM 15360</strain>
    </source>
</reference>
<gene>
    <name evidence="6" type="ORF">SAMN06265367_104110</name>
</gene>
<evidence type="ECO:0000256" key="3">
    <source>
        <dbReference type="RuleBase" id="RU361153"/>
    </source>
</evidence>
<evidence type="ECO:0000256" key="2">
    <source>
        <dbReference type="ARBA" id="ARBA00023295"/>
    </source>
</evidence>
<dbReference type="InterPro" id="IPR018087">
    <property type="entry name" value="Glyco_hydro_5_CS"/>
</dbReference>
<evidence type="ECO:0000256" key="4">
    <source>
        <dbReference type="SAM" id="SignalP"/>
    </source>
</evidence>
<evidence type="ECO:0000313" key="6">
    <source>
        <dbReference type="EMBL" id="SMP24716.1"/>
    </source>
</evidence>
<dbReference type="InterPro" id="IPR017853">
    <property type="entry name" value="GH"/>
</dbReference>
<dbReference type="PANTHER" id="PTHR34142:SF1">
    <property type="entry name" value="GLYCOSIDE HYDROLASE FAMILY 5 DOMAIN-CONTAINING PROTEIN"/>
    <property type="match status" value="1"/>
</dbReference>
<sequence length="332" mass="37304">MKKLLIIAGLILSSCTEASAPDPVPTPPVSNPDPTGEVKFFGQLKVTDGKLTDASGSAVMLRGVSFGWHNWWPRFYNASAVKWLKSDWNTNLVRAAMGVDPAGAYLENPEFALQKIKAVVEAAIAEDIYVIIDWHSHDLYPEQAKDFFAEMAQTYGENPHVIYELFNEPDYETWAEVKAYSEEIITEIRKYDPDNLILVGSPTWSQDIHLVAENPIQNQENLMYVLHFYAATHKDYLRDRAEKAFQAGLPIFVSECAGMEATGDGPIDAASWANWLNWMESRKISWAAWSIADKDETCSMLLPVASSEGEWKESQIKPWGAVVRNALKKNLE</sequence>
<proteinExistence type="inferred from homology"/>
<feature type="signal peptide" evidence="4">
    <location>
        <begin position="1"/>
        <end position="20"/>
    </location>
</feature>
<keyword evidence="1 3" id="KW-0378">Hydrolase</keyword>
<evidence type="ECO:0000256" key="1">
    <source>
        <dbReference type="ARBA" id="ARBA00022801"/>
    </source>
</evidence>